<keyword evidence="5" id="KW-1185">Reference proteome</keyword>
<proteinExistence type="inferred from homology"/>
<dbReference type="Pfam" id="PF01648">
    <property type="entry name" value="ACPS"/>
    <property type="match status" value="1"/>
</dbReference>
<dbReference type="Gene3D" id="3.90.470.20">
    <property type="entry name" value="4'-phosphopantetheinyl transferase domain"/>
    <property type="match status" value="2"/>
</dbReference>
<dbReference type="GO" id="GO:0000287">
    <property type="term" value="F:magnesium ion binding"/>
    <property type="evidence" value="ECO:0007669"/>
    <property type="project" value="InterPro"/>
</dbReference>
<keyword evidence="2 4" id="KW-0808">Transferase</keyword>
<evidence type="ECO:0000256" key="2">
    <source>
        <dbReference type="ARBA" id="ARBA00022679"/>
    </source>
</evidence>
<name>A0A4R6SC64_LABRH</name>
<comment type="similarity">
    <text evidence="1">Belongs to the P-Pant transferase superfamily. Gsp/Sfp/HetI/AcpT family.</text>
</comment>
<dbReference type="PANTHER" id="PTHR12215:SF10">
    <property type="entry name" value="L-AMINOADIPATE-SEMIALDEHYDE DEHYDROGENASE-PHOSPHOPANTETHEINYL TRANSFERASE"/>
    <property type="match status" value="1"/>
</dbReference>
<gene>
    <name evidence="4" type="ORF">EV186_104604</name>
</gene>
<dbReference type="GO" id="GO:0019878">
    <property type="term" value="P:lysine biosynthetic process via aminoadipic acid"/>
    <property type="evidence" value="ECO:0007669"/>
    <property type="project" value="TreeGrafter"/>
</dbReference>
<dbReference type="OrthoDB" id="190168at2"/>
<dbReference type="AlphaFoldDB" id="A0A4R6SC64"/>
<dbReference type="Proteomes" id="UP000295444">
    <property type="component" value="Unassembled WGS sequence"/>
</dbReference>
<dbReference type="SUPFAM" id="SSF56214">
    <property type="entry name" value="4'-phosphopantetheinyl transferase"/>
    <property type="match status" value="2"/>
</dbReference>
<evidence type="ECO:0000259" key="3">
    <source>
        <dbReference type="Pfam" id="PF01648"/>
    </source>
</evidence>
<dbReference type="EMBL" id="SNXZ01000004">
    <property type="protein sequence ID" value="TDP96616.1"/>
    <property type="molecule type" value="Genomic_DNA"/>
</dbReference>
<evidence type="ECO:0000313" key="5">
    <source>
        <dbReference type="Proteomes" id="UP000295444"/>
    </source>
</evidence>
<dbReference type="RefSeq" id="WP_133851945.1">
    <property type="nucleotide sequence ID" value="NZ_SNXZ01000004.1"/>
</dbReference>
<protein>
    <submittedName>
        <fullName evidence="4">4'-phosphopantetheinyl transferase</fullName>
    </submittedName>
</protein>
<feature type="domain" description="4'-phosphopantetheinyl transferase" evidence="3">
    <location>
        <begin position="136"/>
        <end position="230"/>
    </location>
</feature>
<dbReference type="InterPro" id="IPR050559">
    <property type="entry name" value="P-Pant_transferase_sf"/>
</dbReference>
<organism evidence="4 5">
    <name type="scientific">Labedaea rhizosphaerae</name>
    <dbReference type="NCBI Taxonomy" id="598644"/>
    <lineage>
        <taxon>Bacteria</taxon>
        <taxon>Bacillati</taxon>
        <taxon>Actinomycetota</taxon>
        <taxon>Actinomycetes</taxon>
        <taxon>Pseudonocardiales</taxon>
        <taxon>Pseudonocardiaceae</taxon>
        <taxon>Labedaea</taxon>
    </lineage>
</organism>
<evidence type="ECO:0000256" key="1">
    <source>
        <dbReference type="ARBA" id="ARBA00010990"/>
    </source>
</evidence>
<evidence type="ECO:0000313" key="4">
    <source>
        <dbReference type="EMBL" id="TDP96616.1"/>
    </source>
</evidence>
<dbReference type="PANTHER" id="PTHR12215">
    <property type="entry name" value="PHOSPHOPANTETHEINE TRANSFERASE"/>
    <property type="match status" value="1"/>
</dbReference>
<dbReference type="InterPro" id="IPR008278">
    <property type="entry name" value="4-PPantetheinyl_Trfase_dom"/>
</dbReference>
<comment type="caution">
    <text evidence="4">The sequence shown here is derived from an EMBL/GenBank/DDBJ whole genome shotgun (WGS) entry which is preliminary data.</text>
</comment>
<dbReference type="InterPro" id="IPR037143">
    <property type="entry name" value="4-PPantetheinyl_Trfase_dom_sf"/>
</dbReference>
<accession>A0A4R6SC64</accession>
<sequence>MTLTAAPPPVLQVRGPDGPWTGALAAFERTGVAVVCATQADWRPHLPTGSNLKRLLGRDFRRFRALASDELRARFVASRMLVKHLAAGPLQVRPEDLELGYGMHGRMYLRGCEQVEISLSHTRDVLLVGISSVGLIGVDTEPADRKLYGRDVERLMCTPHERSELDALELTDRNDRLLRLWTLKEAYSKALGQGLLFPFTEFGFVPQGWSAQLARADGTPVGDAQWRYWTVPVAGKFLGAIAVQNNRRSERRDTRVGTALPQRLVNSIQDSLRARAG</sequence>
<dbReference type="GO" id="GO:0005829">
    <property type="term" value="C:cytosol"/>
    <property type="evidence" value="ECO:0007669"/>
    <property type="project" value="TreeGrafter"/>
</dbReference>
<dbReference type="GO" id="GO:0008897">
    <property type="term" value="F:holo-[acyl-carrier-protein] synthase activity"/>
    <property type="evidence" value="ECO:0007669"/>
    <property type="project" value="InterPro"/>
</dbReference>
<reference evidence="4 5" key="1">
    <citation type="submission" date="2019-03" db="EMBL/GenBank/DDBJ databases">
        <title>Genomic Encyclopedia of Type Strains, Phase IV (KMG-IV): sequencing the most valuable type-strain genomes for metagenomic binning, comparative biology and taxonomic classification.</title>
        <authorList>
            <person name="Goeker M."/>
        </authorList>
    </citation>
    <scope>NUCLEOTIDE SEQUENCE [LARGE SCALE GENOMIC DNA]</scope>
    <source>
        <strain evidence="4 5">DSM 45361</strain>
    </source>
</reference>